<dbReference type="STRING" id="71717.A0A4Y7S600"/>
<dbReference type="OrthoDB" id="3062275at2759"/>
<protein>
    <recommendedName>
        <fullName evidence="4">JmjC domain-containing protein</fullName>
    </recommendedName>
</protein>
<feature type="region of interest" description="Disordered" evidence="1">
    <location>
        <begin position="367"/>
        <end position="516"/>
    </location>
</feature>
<evidence type="ECO:0000313" key="2">
    <source>
        <dbReference type="EMBL" id="TEB16780.1"/>
    </source>
</evidence>
<feature type="compositionally biased region" description="Basic and acidic residues" evidence="1">
    <location>
        <begin position="382"/>
        <end position="396"/>
    </location>
</feature>
<organism evidence="2 3">
    <name type="scientific">Coprinellus micaceus</name>
    <name type="common">Glistening ink-cap mushroom</name>
    <name type="synonym">Coprinus micaceus</name>
    <dbReference type="NCBI Taxonomy" id="71717"/>
    <lineage>
        <taxon>Eukaryota</taxon>
        <taxon>Fungi</taxon>
        <taxon>Dikarya</taxon>
        <taxon>Basidiomycota</taxon>
        <taxon>Agaricomycotina</taxon>
        <taxon>Agaricomycetes</taxon>
        <taxon>Agaricomycetidae</taxon>
        <taxon>Agaricales</taxon>
        <taxon>Agaricineae</taxon>
        <taxon>Psathyrellaceae</taxon>
        <taxon>Coprinellus</taxon>
    </lineage>
</organism>
<feature type="compositionally biased region" description="Basic and acidic residues" evidence="1">
    <location>
        <begin position="440"/>
        <end position="453"/>
    </location>
</feature>
<proteinExistence type="predicted"/>
<feature type="compositionally biased region" description="Gly residues" evidence="1">
    <location>
        <begin position="426"/>
        <end position="438"/>
    </location>
</feature>
<gene>
    <name evidence="2" type="ORF">FA13DRAFT_1720792</name>
</gene>
<feature type="compositionally biased region" description="Basic and acidic residues" evidence="1">
    <location>
        <begin position="406"/>
        <end position="421"/>
    </location>
</feature>
<feature type="region of interest" description="Disordered" evidence="1">
    <location>
        <begin position="1136"/>
        <end position="1171"/>
    </location>
</feature>
<sequence>MEQERGQANDAVGEGEEKEQTLLLLTPFTTNAPVAGGDLADYLQEASPYRPFAQHLQSVREAVSHKETWGGVVPALTVLQGGLENVYSRNYRNSKTGKLLPSISHSMVEYISAFKFYDTLARIECQERISRDVLKQPQRFGYIGDQRHMNGISNLRKLVEDVLKAGDAYSQLGALKIIRNLSAVALSIRVLMQGTCLSLPDSYEALVQKLPANLRPATLSQKEELAAATADPRGLRQAFYLAVLISPLLSVLTATELQKYPNSKRIGNDKPLAISRLEDQVLVELLRVAEGGQTSISAFMNLYQSWKRSPPEFTLEENGFFDRPQSMEKSRITRAVSVFETPAVVPYPEAWPLSQKGWSFVRAETALPSSQVPTTSSSTTAEDPKGKGREHPRGAYEEAQANLANEGERGLESGSSDHEDVAAGLNPGGAGAGAAGAGGDDDRTVDDQNKNDNSKPGTNGIDASPRRSNRERKDRQPSPGPSKPKPKGQKSSRSSRKRQREPEAANEEKDDPRDDVVPAIHQVHAKGVKMRKAILADALVRMEAVEPPLISEVEDGTLPLNVDEEVTRYSDQETYMFDVWDAEGEKEAAKLESHLESDFRSWVTIIEAVKAQHCESGRPRFLDDPDNSVLGIVPKSNYAPGFANFVQHAFRKQCLVVPKYVDRDRASSFDREGLEEVCDLHHETAVQDFSAPESQNLNDRVRLGNLEDLYKTSVAPDSTRKSLNALWFPQANGQIDHKDPIASDSRAWFRTKDDLHCLKQLPTADMRWHIVGTTGASHYFHVDPRGDGTFILVRVGLKAWVLAIPIDESVMFSAELWTKMERDITKLDFTKWKIEMILLRPGDLLGITNVDHPTFTGRINTLVSFFYKTLTVDIDSLSSADKAHLPDIYSESGVVDMLLLACVVEVQNALCPLSYNFTDDPSLLALLDKQGHTPLAALADYDISGMTHEMRLQNVYSRGRMQALLRHIFDRQITIRKPCGVEMRDPWGQLFIPTFAWFINCLKTYLGLSLASTRETHIGKKRIRDQVLSASLGPVPVDSGVNFRALFKVQMRSSSLRWEPLTDAVKKLQDKHKAPDSKIKTLLPPDIHTSFTVAKKVQATGPELDGPPKANFRELGARTLDSTYFTKYAQLVGFDVSPAGERTSPDLQRTAPEGDHEESTRRKRQRVGTTV</sequence>
<comment type="caution">
    <text evidence="2">The sequence shown here is derived from an EMBL/GenBank/DDBJ whole genome shotgun (WGS) entry which is preliminary data.</text>
</comment>
<dbReference type="EMBL" id="QPFP01000320">
    <property type="protein sequence ID" value="TEB16780.1"/>
    <property type="molecule type" value="Genomic_DNA"/>
</dbReference>
<feature type="compositionally biased region" description="Basic and acidic residues" evidence="1">
    <location>
        <begin position="500"/>
        <end position="516"/>
    </location>
</feature>
<feature type="compositionally biased region" description="Basic residues" evidence="1">
    <location>
        <begin position="1161"/>
        <end position="1171"/>
    </location>
</feature>
<keyword evidence="3" id="KW-1185">Reference proteome</keyword>
<dbReference type="Proteomes" id="UP000298030">
    <property type="component" value="Unassembled WGS sequence"/>
</dbReference>
<name>A0A4Y7S600_COPMI</name>
<evidence type="ECO:0000256" key="1">
    <source>
        <dbReference type="SAM" id="MobiDB-lite"/>
    </source>
</evidence>
<accession>A0A4Y7S600</accession>
<evidence type="ECO:0008006" key="4">
    <source>
        <dbReference type="Google" id="ProtNLM"/>
    </source>
</evidence>
<feature type="compositionally biased region" description="Basic residues" evidence="1">
    <location>
        <begin position="484"/>
        <end position="499"/>
    </location>
</feature>
<evidence type="ECO:0000313" key="3">
    <source>
        <dbReference type="Proteomes" id="UP000298030"/>
    </source>
</evidence>
<dbReference type="AlphaFoldDB" id="A0A4Y7S600"/>
<reference evidence="2 3" key="1">
    <citation type="journal article" date="2019" name="Nat. Ecol. Evol.">
        <title>Megaphylogeny resolves global patterns of mushroom evolution.</title>
        <authorList>
            <person name="Varga T."/>
            <person name="Krizsan K."/>
            <person name="Foldi C."/>
            <person name="Dima B."/>
            <person name="Sanchez-Garcia M."/>
            <person name="Sanchez-Ramirez S."/>
            <person name="Szollosi G.J."/>
            <person name="Szarkandi J.G."/>
            <person name="Papp V."/>
            <person name="Albert L."/>
            <person name="Andreopoulos W."/>
            <person name="Angelini C."/>
            <person name="Antonin V."/>
            <person name="Barry K.W."/>
            <person name="Bougher N.L."/>
            <person name="Buchanan P."/>
            <person name="Buyck B."/>
            <person name="Bense V."/>
            <person name="Catcheside P."/>
            <person name="Chovatia M."/>
            <person name="Cooper J."/>
            <person name="Damon W."/>
            <person name="Desjardin D."/>
            <person name="Finy P."/>
            <person name="Geml J."/>
            <person name="Haridas S."/>
            <person name="Hughes K."/>
            <person name="Justo A."/>
            <person name="Karasinski D."/>
            <person name="Kautmanova I."/>
            <person name="Kiss B."/>
            <person name="Kocsube S."/>
            <person name="Kotiranta H."/>
            <person name="LaButti K.M."/>
            <person name="Lechner B.E."/>
            <person name="Liimatainen K."/>
            <person name="Lipzen A."/>
            <person name="Lukacs Z."/>
            <person name="Mihaltcheva S."/>
            <person name="Morgado L.N."/>
            <person name="Niskanen T."/>
            <person name="Noordeloos M.E."/>
            <person name="Ohm R.A."/>
            <person name="Ortiz-Santana B."/>
            <person name="Ovrebo C."/>
            <person name="Racz N."/>
            <person name="Riley R."/>
            <person name="Savchenko A."/>
            <person name="Shiryaev A."/>
            <person name="Soop K."/>
            <person name="Spirin V."/>
            <person name="Szebenyi C."/>
            <person name="Tomsovsky M."/>
            <person name="Tulloss R.E."/>
            <person name="Uehling J."/>
            <person name="Grigoriev I.V."/>
            <person name="Vagvolgyi C."/>
            <person name="Papp T."/>
            <person name="Martin F.M."/>
            <person name="Miettinen O."/>
            <person name="Hibbett D.S."/>
            <person name="Nagy L.G."/>
        </authorList>
    </citation>
    <scope>NUCLEOTIDE SEQUENCE [LARGE SCALE GENOMIC DNA]</scope>
    <source>
        <strain evidence="2 3">FP101781</strain>
    </source>
</reference>